<evidence type="ECO:0000256" key="3">
    <source>
        <dbReference type="ARBA" id="ARBA00022553"/>
    </source>
</evidence>
<evidence type="ECO:0000259" key="9">
    <source>
        <dbReference type="SMART" id="SM00387"/>
    </source>
</evidence>
<dbReference type="Pfam" id="PF23539">
    <property type="entry name" value="DUF7134"/>
    <property type="match status" value="1"/>
</dbReference>
<dbReference type="EC" id="2.7.13.3" evidence="2"/>
<organism evidence="10 11">
    <name type="scientific">Streptomyces yatensis</name>
    <dbReference type="NCBI Taxonomy" id="155177"/>
    <lineage>
        <taxon>Bacteria</taxon>
        <taxon>Bacillati</taxon>
        <taxon>Actinomycetota</taxon>
        <taxon>Actinomycetes</taxon>
        <taxon>Kitasatosporales</taxon>
        <taxon>Streptomycetaceae</taxon>
        <taxon>Streptomyces</taxon>
        <taxon>Streptomyces violaceusniger group</taxon>
    </lineage>
</organism>
<feature type="domain" description="Histidine kinase/HSP90-like ATPase" evidence="9">
    <location>
        <begin position="283"/>
        <end position="375"/>
    </location>
</feature>
<keyword evidence="3" id="KW-0597">Phosphoprotein</keyword>
<dbReference type="InterPro" id="IPR050482">
    <property type="entry name" value="Sensor_HK_TwoCompSys"/>
</dbReference>
<keyword evidence="4" id="KW-0808">Transferase</keyword>
<comment type="caution">
    <text evidence="10">The sequence shown here is derived from an EMBL/GenBank/DDBJ whole genome shotgun (WGS) entry which is preliminary data.</text>
</comment>
<evidence type="ECO:0000313" key="10">
    <source>
        <dbReference type="EMBL" id="GAA1678021.1"/>
    </source>
</evidence>
<dbReference type="Gene3D" id="1.20.5.1930">
    <property type="match status" value="1"/>
</dbReference>
<keyword evidence="5" id="KW-0547">Nucleotide-binding</keyword>
<proteinExistence type="predicted"/>
<evidence type="ECO:0000256" key="5">
    <source>
        <dbReference type="ARBA" id="ARBA00022741"/>
    </source>
</evidence>
<dbReference type="Pfam" id="PF02518">
    <property type="entry name" value="HATPase_c"/>
    <property type="match status" value="1"/>
</dbReference>
<evidence type="ECO:0000256" key="4">
    <source>
        <dbReference type="ARBA" id="ARBA00022679"/>
    </source>
</evidence>
<comment type="catalytic activity">
    <reaction evidence="1">
        <text>ATP + protein L-histidine = ADP + protein N-phospho-L-histidine.</text>
        <dbReference type="EC" id="2.7.13.3"/>
    </reaction>
</comment>
<reference evidence="10 11" key="1">
    <citation type="journal article" date="2019" name="Int. J. Syst. Evol. Microbiol.">
        <title>The Global Catalogue of Microorganisms (GCM) 10K type strain sequencing project: providing services to taxonomists for standard genome sequencing and annotation.</title>
        <authorList>
            <consortium name="The Broad Institute Genomics Platform"/>
            <consortium name="The Broad Institute Genome Sequencing Center for Infectious Disease"/>
            <person name="Wu L."/>
            <person name="Ma J."/>
        </authorList>
    </citation>
    <scope>NUCLEOTIDE SEQUENCE [LARGE SCALE GENOMIC DNA]</scope>
    <source>
        <strain evidence="10 11">JCM 13244</strain>
    </source>
</reference>
<evidence type="ECO:0000256" key="1">
    <source>
        <dbReference type="ARBA" id="ARBA00000085"/>
    </source>
</evidence>
<dbReference type="Proteomes" id="UP001499947">
    <property type="component" value="Unassembled WGS sequence"/>
</dbReference>
<evidence type="ECO:0000256" key="7">
    <source>
        <dbReference type="ARBA" id="ARBA00022840"/>
    </source>
</evidence>
<evidence type="ECO:0000313" key="11">
    <source>
        <dbReference type="Proteomes" id="UP001499947"/>
    </source>
</evidence>
<dbReference type="SUPFAM" id="SSF55874">
    <property type="entry name" value="ATPase domain of HSP90 chaperone/DNA topoisomerase II/histidine kinase"/>
    <property type="match status" value="1"/>
</dbReference>
<evidence type="ECO:0000256" key="8">
    <source>
        <dbReference type="ARBA" id="ARBA00023012"/>
    </source>
</evidence>
<dbReference type="InterPro" id="IPR055558">
    <property type="entry name" value="DUF7134"/>
</dbReference>
<evidence type="ECO:0000256" key="6">
    <source>
        <dbReference type="ARBA" id="ARBA00022777"/>
    </source>
</evidence>
<sequence length="381" mass="40560">MRGWWERGRALGAAHPQVVDIGIALLVQAAMTMPFVVPRPPDQEPATWPAYGLTTLTVIPLIWRRHAPLAVLTAIIATSALYKLAVEGPGQPLPYTGLVIIYTVAVVSPPWKRLVAGGLLTVAVPVSVWLNTRTARELTFSLFVFAAAYVFGRLTDARQREHRIEAERAAARERARIAREMHDILSHAVSLMIVQAEAGPVAVRTAPERAEAAFDAISATGRDAMVQLRRMLGVLREADEPDRAPRTPQPGLAGLPELLDRIRASGLEVAYVSAGAVRPLPEATGASVFRIVQEALTNVVKHAAARGVSVRLTYGDGAVDIRVLDDGRGPRSGSGGGHGLIGVRERAAAHGGTAVTGPGPDGRGFEVRVHLPVSSAAEVAR</sequence>
<dbReference type="InterPro" id="IPR036890">
    <property type="entry name" value="HATPase_C_sf"/>
</dbReference>
<dbReference type="InterPro" id="IPR011712">
    <property type="entry name" value="Sig_transdc_His_kin_sub3_dim/P"/>
</dbReference>
<dbReference type="Gene3D" id="3.30.565.10">
    <property type="entry name" value="Histidine kinase-like ATPase, C-terminal domain"/>
    <property type="match status" value="1"/>
</dbReference>
<dbReference type="InterPro" id="IPR003594">
    <property type="entry name" value="HATPase_dom"/>
</dbReference>
<name>A0ABN2GY00_9ACTN</name>
<keyword evidence="6 10" id="KW-0418">Kinase</keyword>
<dbReference type="RefSeq" id="WP_211127299.1">
    <property type="nucleotide sequence ID" value="NZ_BAAALR010000022.1"/>
</dbReference>
<keyword evidence="11" id="KW-1185">Reference proteome</keyword>
<accession>A0ABN2GY00</accession>
<dbReference type="EMBL" id="BAAALR010000022">
    <property type="protein sequence ID" value="GAA1678021.1"/>
    <property type="molecule type" value="Genomic_DNA"/>
</dbReference>
<dbReference type="CDD" id="cd16917">
    <property type="entry name" value="HATPase_UhpB-NarQ-NarX-like"/>
    <property type="match status" value="1"/>
</dbReference>
<keyword evidence="7" id="KW-0067">ATP-binding</keyword>
<dbReference type="GO" id="GO:0016301">
    <property type="term" value="F:kinase activity"/>
    <property type="evidence" value="ECO:0007669"/>
    <property type="project" value="UniProtKB-KW"/>
</dbReference>
<dbReference type="SMART" id="SM00387">
    <property type="entry name" value="HATPase_c"/>
    <property type="match status" value="1"/>
</dbReference>
<dbReference type="PANTHER" id="PTHR24421">
    <property type="entry name" value="NITRATE/NITRITE SENSOR PROTEIN NARX-RELATED"/>
    <property type="match status" value="1"/>
</dbReference>
<gene>
    <name evidence="10" type="ORF">GCM10009680_16850</name>
</gene>
<protein>
    <recommendedName>
        <fullName evidence="2">histidine kinase</fullName>
        <ecNumber evidence="2">2.7.13.3</ecNumber>
    </recommendedName>
</protein>
<keyword evidence="8" id="KW-0902">Two-component regulatory system</keyword>
<evidence type="ECO:0000256" key="2">
    <source>
        <dbReference type="ARBA" id="ARBA00012438"/>
    </source>
</evidence>
<dbReference type="PANTHER" id="PTHR24421:SF10">
    <property type="entry name" value="NITRATE_NITRITE SENSOR PROTEIN NARQ"/>
    <property type="match status" value="1"/>
</dbReference>
<dbReference type="Pfam" id="PF07730">
    <property type="entry name" value="HisKA_3"/>
    <property type="match status" value="1"/>
</dbReference>